<evidence type="ECO:0000256" key="1">
    <source>
        <dbReference type="ARBA" id="ARBA00004424"/>
    </source>
</evidence>
<evidence type="ECO:0000256" key="10">
    <source>
        <dbReference type="ARBA" id="ARBA00023136"/>
    </source>
</evidence>
<reference evidence="16" key="2">
    <citation type="submission" date="2025-08" db="UniProtKB">
        <authorList>
            <consortium name="Ensembl"/>
        </authorList>
    </citation>
    <scope>IDENTIFICATION</scope>
</reference>
<dbReference type="InterPro" id="IPR050382">
    <property type="entry name" value="MFS_Na/Anion_cotransporter"/>
</dbReference>
<evidence type="ECO:0000256" key="14">
    <source>
        <dbReference type="SAM" id="Phobius"/>
    </source>
</evidence>
<dbReference type="GO" id="GO:0016324">
    <property type="term" value="C:apical plasma membrane"/>
    <property type="evidence" value="ECO:0007669"/>
    <property type="project" value="UniProtKB-SubCell"/>
</dbReference>
<evidence type="ECO:0000256" key="2">
    <source>
        <dbReference type="ARBA" id="ARBA00008586"/>
    </source>
</evidence>
<keyword evidence="17" id="KW-1185">Reference proteome</keyword>
<evidence type="ECO:0000256" key="6">
    <source>
        <dbReference type="ARBA" id="ARBA00022847"/>
    </source>
</evidence>
<name>H0WKR0_OTOGA</name>
<proteinExistence type="inferred from homology"/>
<comment type="catalytic activity">
    <reaction evidence="13">
        <text>3 Na(+)(out) + phosphate(out) = 3 Na(+)(in) + phosphate(in)</text>
        <dbReference type="Rhea" id="RHEA:71255"/>
        <dbReference type="ChEBI" id="CHEBI:29101"/>
        <dbReference type="ChEBI" id="CHEBI:43474"/>
    </reaction>
</comment>
<feature type="transmembrane region" description="Helical" evidence="14">
    <location>
        <begin position="425"/>
        <end position="448"/>
    </location>
</feature>
<evidence type="ECO:0000256" key="3">
    <source>
        <dbReference type="ARBA" id="ARBA00022448"/>
    </source>
</evidence>
<keyword evidence="3" id="KW-0813">Transport</keyword>
<dbReference type="AlphaFoldDB" id="H0WKR0"/>
<dbReference type="Gene3D" id="1.20.1250.20">
    <property type="entry name" value="MFS general substrate transporter like domains"/>
    <property type="match status" value="2"/>
</dbReference>
<feature type="domain" description="Major facilitator superfamily (MFS) profile" evidence="15">
    <location>
        <begin position="36"/>
        <end position="453"/>
    </location>
</feature>
<feature type="transmembrane region" description="Helical" evidence="14">
    <location>
        <begin position="395"/>
        <end position="419"/>
    </location>
</feature>
<evidence type="ECO:0000256" key="5">
    <source>
        <dbReference type="ARBA" id="ARBA00022692"/>
    </source>
</evidence>
<feature type="transmembrane region" description="Helical" evidence="14">
    <location>
        <begin position="260"/>
        <end position="283"/>
    </location>
</feature>
<gene>
    <name evidence="16" type="primary">SLC17A1</name>
</gene>
<protein>
    <submittedName>
        <fullName evidence="16">Solute carrier family 17 member 1</fullName>
    </submittedName>
</protein>
<dbReference type="Pfam" id="PF07690">
    <property type="entry name" value="MFS_1"/>
    <property type="match status" value="1"/>
</dbReference>
<dbReference type="SUPFAM" id="SSF103473">
    <property type="entry name" value="MFS general substrate transporter"/>
    <property type="match status" value="1"/>
</dbReference>
<keyword evidence="10 14" id="KW-0472">Membrane</keyword>
<feature type="transmembrane region" description="Helical" evidence="14">
    <location>
        <begin position="77"/>
        <end position="101"/>
    </location>
</feature>
<dbReference type="GO" id="GO:0006820">
    <property type="term" value="P:monoatomic anion transport"/>
    <property type="evidence" value="ECO:0007669"/>
    <property type="project" value="TreeGrafter"/>
</dbReference>
<keyword evidence="11" id="KW-0325">Glycoprotein</keyword>
<accession>H0WKR0</accession>
<evidence type="ECO:0000256" key="11">
    <source>
        <dbReference type="ARBA" id="ARBA00023180"/>
    </source>
</evidence>
<feature type="transmembrane region" description="Helical" evidence="14">
    <location>
        <begin position="168"/>
        <end position="190"/>
    </location>
</feature>
<dbReference type="PANTHER" id="PTHR11662:SF26">
    <property type="entry name" value="SODIUM-DEPENDENT PHOSPHATE TRANSPORT PROTEIN 1"/>
    <property type="match status" value="1"/>
</dbReference>
<dbReference type="STRING" id="30611.ENSOGAP00000002180"/>
<evidence type="ECO:0000256" key="12">
    <source>
        <dbReference type="ARBA" id="ARBA00023201"/>
    </source>
</evidence>
<organism evidence="16 17">
    <name type="scientific">Otolemur garnettii</name>
    <name type="common">Small-eared galago</name>
    <name type="synonym">Garnett's greater bushbaby</name>
    <dbReference type="NCBI Taxonomy" id="30611"/>
    <lineage>
        <taxon>Eukaryota</taxon>
        <taxon>Metazoa</taxon>
        <taxon>Chordata</taxon>
        <taxon>Craniata</taxon>
        <taxon>Vertebrata</taxon>
        <taxon>Euteleostomi</taxon>
        <taxon>Mammalia</taxon>
        <taxon>Eutheria</taxon>
        <taxon>Euarchontoglires</taxon>
        <taxon>Primates</taxon>
        <taxon>Strepsirrhini</taxon>
        <taxon>Lorisiformes</taxon>
        <taxon>Galagidae</taxon>
        <taxon>Otolemur</taxon>
    </lineage>
</organism>
<evidence type="ECO:0000256" key="4">
    <source>
        <dbReference type="ARBA" id="ARBA00022475"/>
    </source>
</evidence>
<dbReference type="CDD" id="cd17318">
    <property type="entry name" value="MFS_SLC17"/>
    <property type="match status" value="1"/>
</dbReference>
<feature type="transmembrane region" description="Helical" evidence="14">
    <location>
        <begin position="303"/>
        <end position="325"/>
    </location>
</feature>
<dbReference type="InterPro" id="IPR011701">
    <property type="entry name" value="MFS"/>
</dbReference>
<evidence type="ECO:0000259" key="15">
    <source>
        <dbReference type="PROSITE" id="PS50850"/>
    </source>
</evidence>
<dbReference type="InterPro" id="IPR020846">
    <property type="entry name" value="MFS_dom"/>
</dbReference>
<dbReference type="GO" id="GO:0046415">
    <property type="term" value="P:urate metabolic process"/>
    <property type="evidence" value="ECO:0007669"/>
    <property type="project" value="Ensembl"/>
</dbReference>
<reference evidence="16" key="3">
    <citation type="submission" date="2025-09" db="UniProtKB">
        <authorList>
            <consortium name="Ensembl"/>
        </authorList>
    </citation>
    <scope>IDENTIFICATION</scope>
</reference>
<comment type="similarity">
    <text evidence="2">Belongs to the major facilitator superfamily. Sodium/anion cotransporter family.</text>
</comment>
<evidence type="ECO:0000256" key="9">
    <source>
        <dbReference type="ARBA" id="ARBA00023065"/>
    </source>
</evidence>
<sequence length="465" mass="51753">FSTRAFFFLLPDFCSFRYGLALFLHCCNVLITAQRTCLNLTIVAMVNSTDPHGLTNASTENLQDNTKNPVYNWSPNIQGMILSSIFYGVVFIQIPVGYLSIIYTVKKTIGCALFLSSLLSLLIPPAAEVGEAYIIACRVVQGMAQEIVMIAQCQVWVKWAPPLEQGQLNSICQSGFLLGIFIVLLVTGVICESLGWPMVFYILGASGCALCLLWFVLFYDDPMDHPCISISEKEYITSSLQQQVSSSRQPLPIKAMLKSLPLWAISFSMIAYYCASSTMLFYTPTFINSVLHVTIRENGLLSALPYLFAWIFGILSGQISDFFLTRNIFSIITVRKLFTTLGLLLPATFKTCLPYLTYNFHSALILLILSVAPGSFNFVGSLINALDIAPRYYGFLRAVTSSFGVIGSLAATTLTGLILSQDPEYAWFKVFFSLAATEVIILIFYLIFAKAEIQDWAKEIQETRF</sequence>
<keyword evidence="4" id="KW-1003">Cell membrane</keyword>
<dbReference type="FunFam" id="1.20.1250.20:FF:000003">
    <property type="entry name" value="Solute carrier family 17 member 3"/>
    <property type="match status" value="1"/>
</dbReference>
<dbReference type="OMA" id="TAQHEIW"/>
<dbReference type="GO" id="GO:0044341">
    <property type="term" value="P:sodium-dependent phosphate transport"/>
    <property type="evidence" value="ECO:0007669"/>
    <property type="project" value="Ensembl"/>
</dbReference>
<dbReference type="HOGENOM" id="CLU_001265_5_0_1"/>
<dbReference type="PROSITE" id="PS50850">
    <property type="entry name" value="MFS"/>
    <property type="match status" value="1"/>
</dbReference>
<evidence type="ECO:0000313" key="16">
    <source>
        <dbReference type="Ensembl" id="ENSOGAP00000002180.2"/>
    </source>
</evidence>
<dbReference type="GO" id="GO:0015747">
    <property type="term" value="P:urate transport"/>
    <property type="evidence" value="ECO:0007669"/>
    <property type="project" value="Ensembl"/>
</dbReference>
<evidence type="ECO:0000313" key="17">
    <source>
        <dbReference type="Proteomes" id="UP000005225"/>
    </source>
</evidence>
<feature type="transmembrane region" description="Helical" evidence="14">
    <location>
        <begin position="337"/>
        <end position="357"/>
    </location>
</feature>
<reference evidence="17" key="1">
    <citation type="submission" date="2011-03" db="EMBL/GenBank/DDBJ databases">
        <title>Version 3 of the genome sequence of Otolemur garnettii (Bushbaby).</title>
        <authorList>
            <consortium name="The Broad Institute Genome Sequencing Platform"/>
            <person name="Di Palma F."/>
            <person name="Johnson J."/>
            <person name="Lander E.S."/>
            <person name="Lindblad-Toh K."/>
            <person name="Jaffe D.B."/>
            <person name="Gnerre S."/>
            <person name="MacCallum I."/>
            <person name="Przybylski D."/>
            <person name="Ribeiro F.J."/>
            <person name="Burton J.N."/>
            <person name="Walker B.J."/>
            <person name="Sharpe T."/>
            <person name="Hall G."/>
        </authorList>
    </citation>
    <scope>NUCLEOTIDE SEQUENCE [LARGE SCALE GENOMIC DNA]</scope>
</reference>
<feature type="transmembrane region" description="Helical" evidence="14">
    <location>
        <begin position="196"/>
        <end position="219"/>
    </location>
</feature>
<keyword evidence="6" id="KW-0769">Symport</keyword>
<dbReference type="Ensembl" id="ENSOGAT00000002442.2">
    <property type="protein sequence ID" value="ENSOGAP00000002180.2"/>
    <property type="gene ID" value="ENSOGAG00000002439.2"/>
</dbReference>
<dbReference type="InterPro" id="IPR036259">
    <property type="entry name" value="MFS_trans_sf"/>
</dbReference>
<dbReference type="FunFam" id="1.20.1250.20:FF:000060">
    <property type="entry name" value="Solute carrier family 17 member 3"/>
    <property type="match status" value="1"/>
</dbReference>
<dbReference type="InParanoid" id="H0WKR0"/>
<dbReference type="eggNOG" id="KOG2532">
    <property type="taxonomic scope" value="Eukaryota"/>
</dbReference>
<evidence type="ECO:0000256" key="13">
    <source>
        <dbReference type="ARBA" id="ARBA00035839"/>
    </source>
</evidence>
<evidence type="ECO:0000256" key="8">
    <source>
        <dbReference type="ARBA" id="ARBA00023053"/>
    </source>
</evidence>
<feature type="transmembrane region" description="Helical" evidence="14">
    <location>
        <begin position="363"/>
        <end position="383"/>
    </location>
</feature>
<dbReference type="GeneTree" id="ENSGT00940000162346"/>
<dbReference type="Proteomes" id="UP000005225">
    <property type="component" value="Unassembled WGS sequence"/>
</dbReference>
<dbReference type="EMBL" id="AAQR03059036">
    <property type="status" value="NOT_ANNOTATED_CDS"/>
    <property type="molecule type" value="Genomic_DNA"/>
</dbReference>
<dbReference type="FunCoup" id="H0WKR0">
    <property type="interactions" value="51"/>
</dbReference>
<keyword evidence="9" id="KW-0406">Ion transport</keyword>
<dbReference type="GO" id="GO:0005436">
    <property type="term" value="F:sodium:phosphate symporter activity"/>
    <property type="evidence" value="ECO:0007669"/>
    <property type="project" value="UniProtKB-ARBA"/>
</dbReference>
<evidence type="ECO:0000256" key="7">
    <source>
        <dbReference type="ARBA" id="ARBA00022989"/>
    </source>
</evidence>
<keyword evidence="12" id="KW-0739">Sodium transport</keyword>
<keyword evidence="5 14" id="KW-0812">Transmembrane</keyword>
<keyword evidence="7 14" id="KW-1133">Transmembrane helix</keyword>
<dbReference type="PANTHER" id="PTHR11662">
    <property type="entry name" value="SOLUTE CARRIER FAMILY 17"/>
    <property type="match status" value="1"/>
</dbReference>
<comment type="subcellular location">
    <subcellularLocation>
        <location evidence="1">Apical cell membrane</location>
        <topology evidence="1">Multi-pass membrane protein</topology>
    </subcellularLocation>
</comment>
<keyword evidence="8" id="KW-0915">Sodium</keyword>